<feature type="domain" description="FAD-binding PCMH-type" evidence="6">
    <location>
        <begin position="45"/>
        <end position="224"/>
    </location>
</feature>
<comment type="similarity">
    <text evidence="2">Belongs to the FAD-binding oxidoreductase/transferase type 4 family.</text>
</comment>
<comment type="caution">
    <text evidence="7">The sequence shown here is derived from an EMBL/GenBank/DDBJ whole genome shotgun (WGS) entry which is preliminary data.</text>
</comment>
<dbReference type="Gene3D" id="3.30.465.10">
    <property type="match status" value="1"/>
</dbReference>
<dbReference type="Pfam" id="PF02913">
    <property type="entry name" value="FAD-oxidase_C"/>
    <property type="match status" value="1"/>
</dbReference>
<dbReference type="EMBL" id="RBXT01000001">
    <property type="protein sequence ID" value="RKT77589.1"/>
    <property type="molecule type" value="Genomic_DNA"/>
</dbReference>
<dbReference type="FunFam" id="3.30.70.2740:FF:000001">
    <property type="entry name" value="D-lactate dehydrogenase mitochondrial"/>
    <property type="match status" value="1"/>
</dbReference>
<keyword evidence="5" id="KW-0560">Oxidoreductase</keyword>
<dbReference type="InterPro" id="IPR006094">
    <property type="entry name" value="Oxid_FAD_bind_N"/>
</dbReference>
<gene>
    <name evidence="7" type="ORF">DFJ68_1013</name>
</gene>
<dbReference type="SUPFAM" id="SSF55103">
    <property type="entry name" value="FAD-linked oxidases, C-terminal domain"/>
    <property type="match status" value="1"/>
</dbReference>
<dbReference type="InterPro" id="IPR016171">
    <property type="entry name" value="Vanillyl_alc_oxidase_C-sub2"/>
</dbReference>
<dbReference type="Gene3D" id="1.10.45.10">
    <property type="entry name" value="Vanillyl-alcohol Oxidase, Chain A, domain 4"/>
    <property type="match status" value="1"/>
</dbReference>
<dbReference type="AlphaFoldDB" id="A0A495XVQ6"/>
<keyword evidence="8" id="KW-1185">Reference proteome</keyword>
<evidence type="ECO:0000313" key="8">
    <source>
        <dbReference type="Proteomes" id="UP000278440"/>
    </source>
</evidence>
<dbReference type="GO" id="GO:0071949">
    <property type="term" value="F:FAD binding"/>
    <property type="evidence" value="ECO:0007669"/>
    <property type="project" value="InterPro"/>
</dbReference>
<evidence type="ECO:0000256" key="2">
    <source>
        <dbReference type="ARBA" id="ARBA00008000"/>
    </source>
</evidence>
<dbReference type="SUPFAM" id="SSF56176">
    <property type="entry name" value="FAD-binding/transporter-associated domain-like"/>
    <property type="match status" value="1"/>
</dbReference>
<dbReference type="Pfam" id="PF01565">
    <property type="entry name" value="FAD_binding_4"/>
    <property type="match status" value="1"/>
</dbReference>
<dbReference type="Proteomes" id="UP000278440">
    <property type="component" value="Unassembled WGS sequence"/>
</dbReference>
<dbReference type="InterPro" id="IPR016169">
    <property type="entry name" value="FAD-bd_PCMH_sub2"/>
</dbReference>
<evidence type="ECO:0000313" key="7">
    <source>
        <dbReference type="EMBL" id="RKT77589.1"/>
    </source>
</evidence>
<dbReference type="InterPro" id="IPR016164">
    <property type="entry name" value="FAD-linked_Oxase-like_C"/>
</dbReference>
<evidence type="ECO:0000256" key="3">
    <source>
        <dbReference type="ARBA" id="ARBA00022630"/>
    </source>
</evidence>
<dbReference type="InterPro" id="IPR004113">
    <property type="entry name" value="FAD-bd_oxidored_4_C"/>
</dbReference>
<name>A0A495XVQ6_9MICO</name>
<evidence type="ECO:0000256" key="5">
    <source>
        <dbReference type="ARBA" id="ARBA00023002"/>
    </source>
</evidence>
<evidence type="ECO:0000259" key="6">
    <source>
        <dbReference type="PROSITE" id="PS51387"/>
    </source>
</evidence>
<dbReference type="Gene3D" id="3.30.70.2740">
    <property type="match status" value="1"/>
</dbReference>
<evidence type="ECO:0000256" key="1">
    <source>
        <dbReference type="ARBA" id="ARBA00001974"/>
    </source>
</evidence>
<dbReference type="PANTHER" id="PTHR42934">
    <property type="entry name" value="GLYCOLATE OXIDASE SUBUNIT GLCD"/>
    <property type="match status" value="1"/>
</dbReference>
<dbReference type="PROSITE" id="PS51387">
    <property type="entry name" value="FAD_PCMH"/>
    <property type="match status" value="1"/>
</dbReference>
<sequence>MVSTPHVVPGPDGAAVLRERLGDRVVSDADVARSYATDATAPPRPAPDDFTVVRARDEGDVVAVLEHAQATGTPVVPQGARTSRAAGAGALDGAIVLNVEALGGVRDLDPLEGLAVVGPGLVNADLKAAAAAAGLFYGPDPASWRTCTIGGNVATNAGGLCCVKYGVTADWVTALRVVLPGGEVMRTGHRTAKGVAGYDLTGLLVGSEGTLGVVTEVVVRLRPAPDPALTALGVFDSLDAAVAGVAALRADRHRPCLLELMDRTSVRAVQAFGDHGFPDDAEAVLLVQADRPGHVAQDVARYAELLSAAGATDVAVADDEQESQALLEGRRVMSTAFEAMGGRIAEDVCVPVGRLADLVRGIQAVATDEQVLVPVGGHAGDGNLHPSIVYDPTDPDAVRRAMRAFDRIVRLAWSLGGTMTGEHGVGALKAPWLEEELGRAEVARQRRLKAVFDPGGIMNPGVVFEA</sequence>
<proteinExistence type="inferred from homology"/>
<dbReference type="InterPro" id="IPR036318">
    <property type="entry name" value="FAD-bd_PCMH-like_sf"/>
</dbReference>
<dbReference type="FunFam" id="1.10.45.10:FF:000001">
    <property type="entry name" value="D-lactate dehydrogenase mitochondrial"/>
    <property type="match status" value="1"/>
</dbReference>
<keyword evidence="3" id="KW-0285">Flavoprotein</keyword>
<comment type="cofactor">
    <cofactor evidence="1">
        <name>FAD</name>
        <dbReference type="ChEBI" id="CHEBI:57692"/>
    </cofactor>
</comment>
<organism evidence="7 8">
    <name type="scientific">Terracoccus luteus</name>
    <dbReference type="NCBI Taxonomy" id="53356"/>
    <lineage>
        <taxon>Bacteria</taxon>
        <taxon>Bacillati</taxon>
        <taxon>Actinomycetota</taxon>
        <taxon>Actinomycetes</taxon>
        <taxon>Micrococcales</taxon>
        <taxon>Intrasporangiaceae</taxon>
        <taxon>Terracoccus</taxon>
    </lineage>
</organism>
<dbReference type="InterPro" id="IPR016166">
    <property type="entry name" value="FAD-bd_PCMH"/>
</dbReference>
<dbReference type="PANTHER" id="PTHR42934:SF2">
    <property type="entry name" value="GLYCOLATE OXIDASE SUBUNIT GLCD"/>
    <property type="match status" value="1"/>
</dbReference>
<dbReference type="InterPro" id="IPR051914">
    <property type="entry name" value="FAD-linked_OxidoTrans_Type4"/>
</dbReference>
<protein>
    <submittedName>
        <fullName evidence="7">Glycolate oxidase</fullName>
    </submittedName>
</protein>
<keyword evidence="4" id="KW-0274">FAD</keyword>
<evidence type="ECO:0000256" key="4">
    <source>
        <dbReference type="ARBA" id="ARBA00022827"/>
    </source>
</evidence>
<dbReference type="GO" id="GO:0016491">
    <property type="term" value="F:oxidoreductase activity"/>
    <property type="evidence" value="ECO:0007669"/>
    <property type="project" value="UniProtKB-KW"/>
</dbReference>
<accession>A0A495XVQ6</accession>
<reference evidence="7 8" key="1">
    <citation type="submission" date="2018-10" db="EMBL/GenBank/DDBJ databases">
        <title>Sequencing the genomes of 1000 actinobacteria strains.</title>
        <authorList>
            <person name="Klenk H.-P."/>
        </authorList>
    </citation>
    <scope>NUCLEOTIDE SEQUENCE [LARGE SCALE GENOMIC DNA]</scope>
    <source>
        <strain evidence="7 8">DSM 44267</strain>
    </source>
</reference>